<feature type="region of interest" description="Disordered" evidence="5">
    <location>
        <begin position="567"/>
        <end position="617"/>
    </location>
</feature>
<name>A0A2A9PHZ0_OPHUN</name>
<dbReference type="InterPro" id="IPR001144">
    <property type="entry name" value="Enterotoxin_A"/>
</dbReference>
<evidence type="ECO:0000256" key="1">
    <source>
        <dbReference type="ARBA" id="ARBA00022656"/>
    </source>
</evidence>
<dbReference type="GO" id="GO:0090729">
    <property type="term" value="F:toxin activity"/>
    <property type="evidence" value="ECO:0007669"/>
    <property type="project" value="UniProtKB-KW"/>
</dbReference>
<evidence type="ECO:0000313" key="9">
    <source>
        <dbReference type="Proteomes" id="UP000037136"/>
    </source>
</evidence>
<feature type="domain" description="DUF6598" evidence="7">
    <location>
        <begin position="721"/>
        <end position="959"/>
    </location>
</feature>
<dbReference type="Pfam" id="PF01375">
    <property type="entry name" value="Enterotoxin_a"/>
    <property type="match status" value="1"/>
</dbReference>
<dbReference type="AlphaFoldDB" id="A0A2A9PHZ0"/>
<feature type="region of interest" description="Disordered" evidence="5">
    <location>
        <begin position="634"/>
        <end position="716"/>
    </location>
</feature>
<sequence length="962" mass="108649">MRRATTLILAGHLWLRWFGLGHASSLPGATDAHQSLVSRQDKIPVSFVYRGDGRSPQEIRAAGGFRPWGQDWQQESSFRVDRHSNSGPSGCGHQDFDDPRFVWRTAYVSLAKDVSTATKYGSWLYQIRATPNVLDSGNWDSEVMALGGIHWRQIKGYAQIRESKGRDTVNEAAWINNPEYDVALYELSEWAALCDVNSSYPKALENGVDGAGMSGGAKEEAYRFMTETKGMTNLFGTFPPQFDQYDLRLDIPGPLLSPLSPEAAQLQEDGQRLQIFVDMGAEGLNGLPERCHQTLREVFSAGIDQESCTAAINNPSAAACGVVTAQNAGSRRRPCCKLAASLEKAMRTSQRPEAPSGRRKRDLYNDGSYNTDAGLYNSGPYNTDPYSAGSYNTDPYHPDPYHTGPYNTGSYNTGPYNTDPYNTDPYSTSPYSTGRYNAHRYSHDRYNTNQRYNTDSHNTDRYNADRYNAGSYNTDRYNTDSYHNTRFNTFQQTIPQQCSASNNDVVDAYSGFNTDLLHHIFPHLTSEMIQRLADGSCTRRQSGYTQNRDANLDSLCCALMNKLQKANSEPWHHEPRTDSWPRQDEPRYDLRPDYYEPETGFRPSYYQPEADSRPWYNRPEADYGPSYYQPETSFGPGYYKPETNTRPSYYQPEIDSSPWYHEPKTDLRPTHNQPESNFRPSYFQPESNSRPWENRAPSGYPRQDTHTTSQAGKGQGRLMAHVTALTMTNIDNGREGKVYGTITATDRKGTQAIYNVGRSSPELILTGEDISLNPERPIDPSQGFSIKVDLWKQGADMLQDGQLSYGTFSWDRDNRPAEYDVPLNAVIKGPRGEASLSLVVLSQALVARVKVVMLQTDDEDPVDVFGNIMIQTQFFRKYLFSRSEIDSQSVRVGGEIPLILNHFPMPQFTPLRISLDLWDWDSSSPNEQIAKGEHSFLPDTTRRSTKTFTGYYGKVEVGVTWE</sequence>
<reference evidence="8 9" key="2">
    <citation type="journal article" date="2017" name="Sci. Rep.">
        <title>Ant-infecting Ophiocordyceps genomes reveal a high diversity of potential behavioral manipulation genes and a possible major role for enterotoxins.</title>
        <authorList>
            <person name="de Bekker C."/>
            <person name="Ohm R.A."/>
            <person name="Evans H.C."/>
            <person name="Brachmann A."/>
            <person name="Hughes D.P."/>
        </authorList>
    </citation>
    <scope>NUCLEOTIDE SEQUENCE [LARGE SCALE GENOMIC DNA]</scope>
    <source>
        <strain evidence="8 9">SC16a</strain>
    </source>
</reference>
<evidence type="ECO:0000313" key="8">
    <source>
        <dbReference type="EMBL" id="PFH60641.1"/>
    </source>
</evidence>
<keyword evidence="9" id="KW-1185">Reference proteome</keyword>
<feature type="chain" id="PRO_5012428120" evidence="6">
    <location>
        <begin position="24"/>
        <end position="962"/>
    </location>
</feature>
<organism evidence="8 9">
    <name type="scientific">Ophiocordyceps unilateralis</name>
    <name type="common">Zombie-ant fungus</name>
    <name type="synonym">Torrubia unilateralis</name>
    <dbReference type="NCBI Taxonomy" id="268505"/>
    <lineage>
        <taxon>Eukaryota</taxon>
        <taxon>Fungi</taxon>
        <taxon>Dikarya</taxon>
        <taxon>Ascomycota</taxon>
        <taxon>Pezizomycotina</taxon>
        <taxon>Sordariomycetes</taxon>
        <taxon>Hypocreomycetidae</taxon>
        <taxon>Hypocreales</taxon>
        <taxon>Ophiocordycipitaceae</taxon>
        <taxon>Ophiocordyceps</taxon>
    </lineage>
</organism>
<feature type="compositionally biased region" description="Basic and acidic residues" evidence="5">
    <location>
        <begin position="570"/>
        <end position="594"/>
    </location>
</feature>
<dbReference type="Gene3D" id="3.90.210.10">
    <property type="entry name" value="Heat-Labile Enterotoxin, subunit A"/>
    <property type="match status" value="1"/>
</dbReference>
<accession>A0A2A9PHZ0</accession>
<keyword evidence="4" id="KW-1015">Disulfide bond</keyword>
<feature type="region of interest" description="Disordered" evidence="5">
    <location>
        <begin position="346"/>
        <end position="368"/>
    </location>
</feature>
<evidence type="ECO:0000256" key="6">
    <source>
        <dbReference type="SAM" id="SignalP"/>
    </source>
</evidence>
<keyword evidence="1" id="KW-0800">Toxin</keyword>
<keyword evidence="3" id="KW-0843">Virulence</keyword>
<evidence type="ECO:0000256" key="2">
    <source>
        <dbReference type="ARBA" id="ARBA00022729"/>
    </source>
</evidence>
<dbReference type="Proteomes" id="UP000037136">
    <property type="component" value="Unassembled WGS sequence"/>
</dbReference>
<dbReference type="SUPFAM" id="SSF56399">
    <property type="entry name" value="ADP-ribosylation"/>
    <property type="match status" value="1"/>
</dbReference>
<dbReference type="STRING" id="268505.A0A2A9PHZ0"/>
<protein>
    <submittedName>
        <fullName evidence="8">Enterotoxin</fullName>
    </submittedName>
</protein>
<gene>
    <name evidence="8" type="ORF">XA68_10601</name>
</gene>
<proteinExistence type="predicted"/>
<dbReference type="EMBL" id="LAZP02000116">
    <property type="protein sequence ID" value="PFH60641.1"/>
    <property type="molecule type" value="Genomic_DNA"/>
</dbReference>
<dbReference type="OrthoDB" id="4917243at2759"/>
<feature type="region of interest" description="Disordered" evidence="5">
    <location>
        <begin position="448"/>
        <end position="475"/>
    </location>
</feature>
<evidence type="ECO:0000259" key="7">
    <source>
        <dbReference type="Pfam" id="PF20241"/>
    </source>
</evidence>
<dbReference type="Pfam" id="PF20241">
    <property type="entry name" value="DUF6598"/>
    <property type="match status" value="1"/>
</dbReference>
<dbReference type="InterPro" id="IPR046533">
    <property type="entry name" value="DUF6598"/>
</dbReference>
<evidence type="ECO:0000256" key="5">
    <source>
        <dbReference type="SAM" id="MobiDB-lite"/>
    </source>
</evidence>
<evidence type="ECO:0000256" key="3">
    <source>
        <dbReference type="ARBA" id="ARBA00023026"/>
    </source>
</evidence>
<evidence type="ECO:0000256" key="4">
    <source>
        <dbReference type="ARBA" id="ARBA00023157"/>
    </source>
</evidence>
<feature type="signal peptide" evidence="6">
    <location>
        <begin position="1"/>
        <end position="23"/>
    </location>
</feature>
<feature type="compositionally biased region" description="Polar residues" evidence="5">
    <location>
        <begin position="670"/>
        <end position="691"/>
    </location>
</feature>
<comment type="caution">
    <text evidence="8">The sequence shown here is derived from an EMBL/GenBank/DDBJ whole genome shotgun (WGS) entry which is preliminary data.</text>
</comment>
<keyword evidence="2 6" id="KW-0732">Signal</keyword>
<reference evidence="8 9" key="1">
    <citation type="journal article" date="2015" name="BMC Genomics">
        <title>Gene expression during zombie ant biting behavior reflects the complexity underlying fungal parasitic behavioral manipulation.</title>
        <authorList>
            <person name="de Bekker C."/>
            <person name="Ohm R.A."/>
            <person name="Loreto R.G."/>
            <person name="Sebastian A."/>
            <person name="Albert I."/>
            <person name="Merrow M."/>
            <person name="Brachmann A."/>
            <person name="Hughes D.P."/>
        </authorList>
    </citation>
    <scope>NUCLEOTIDE SEQUENCE [LARGE SCALE GENOMIC DNA]</scope>
    <source>
        <strain evidence="8 9">SC16a</strain>
    </source>
</reference>